<evidence type="ECO:0000256" key="5">
    <source>
        <dbReference type="ARBA" id="ARBA00022801"/>
    </source>
</evidence>
<evidence type="ECO:0000256" key="2">
    <source>
        <dbReference type="ARBA" id="ARBA00008779"/>
    </source>
</evidence>
<keyword evidence="4" id="KW-0732">Signal</keyword>
<dbReference type="Pfam" id="PF00884">
    <property type="entry name" value="Sulfatase"/>
    <property type="match status" value="1"/>
</dbReference>
<evidence type="ECO:0000256" key="1">
    <source>
        <dbReference type="ARBA" id="ARBA00001913"/>
    </source>
</evidence>
<dbReference type="GO" id="GO:0046872">
    <property type="term" value="F:metal ion binding"/>
    <property type="evidence" value="ECO:0007669"/>
    <property type="project" value="UniProtKB-KW"/>
</dbReference>
<dbReference type="InterPro" id="IPR017850">
    <property type="entry name" value="Alkaline_phosphatase_core_sf"/>
</dbReference>
<dbReference type="AlphaFoldDB" id="A0A7C9BU26"/>
<evidence type="ECO:0000259" key="7">
    <source>
        <dbReference type="Pfam" id="PF00884"/>
    </source>
</evidence>
<dbReference type="EMBL" id="WHLY01000002">
    <property type="protein sequence ID" value="MPR35979.1"/>
    <property type="molecule type" value="Genomic_DNA"/>
</dbReference>
<reference evidence="8 9" key="1">
    <citation type="submission" date="2019-10" db="EMBL/GenBank/DDBJ databases">
        <title>Draft Genome Sequence of Cytophagaceae sp. SJW1-29.</title>
        <authorList>
            <person name="Choi A."/>
        </authorList>
    </citation>
    <scope>NUCLEOTIDE SEQUENCE [LARGE SCALE GENOMIC DNA]</scope>
    <source>
        <strain evidence="8 9">SJW1-29</strain>
    </source>
</reference>
<dbReference type="InterPro" id="IPR035874">
    <property type="entry name" value="IDS"/>
</dbReference>
<dbReference type="GO" id="GO:0016740">
    <property type="term" value="F:transferase activity"/>
    <property type="evidence" value="ECO:0007669"/>
    <property type="project" value="UniProtKB-KW"/>
</dbReference>
<evidence type="ECO:0000256" key="3">
    <source>
        <dbReference type="ARBA" id="ARBA00022723"/>
    </source>
</evidence>
<proteinExistence type="inferred from homology"/>
<dbReference type="InterPro" id="IPR000917">
    <property type="entry name" value="Sulfatase_N"/>
</dbReference>
<sequence>MAAMPTENAPRRAAPKKNVLMIAVDDLNNDLGTYGHALVKSPNIDRLARRGVRFERAYCQFPLCSPSRTSLLTGLRPDSTKVFELKTHFRTTVPDVVTLPQHFKNNGYFTARVGKLYHYGVPGEIGTNGLDDAPSWNTVRNPKGRDKAEEDLLTNYTPKRGLGSSLSFLAAEGTDEEQTDGIVATEAIKLMEQNADKPFFLAVGFYRPHCPYIAPKKYFAMYPKDKIVLPEHSPGDTSQYSREAFFTYPFNWGLTEDQRRETIQAYFASITFMDAQLGRVLDALDRLGLADNTIVVFWSDHGYLLSEHGQWMKQSLFEESARVPMIVAAPGAKGNGAASPRTVELLDIYPTLTDWCGLSTPSHVAGTSLVPLLSNPRKSWDHPAITQVLRNNGMGRSIRTERWRYSVWENGTGAEELYDQEKDPYELKNLAKDARFDKTKRELRTQLLGASVKPAAP</sequence>
<keyword evidence="8" id="KW-0808">Transferase</keyword>
<feature type="domain" description="Sulfatase N-terminal" evidence="7">
    <location>
        <begin position="17"/>
        <end position="357"/>
    </location>
</feature>
<evidence type="ECO:0000313" key="9">
    <source>
        <dbReference type="Proteomes" id="UP000479293"/>
    </source>
</evidence>
<evidence type="ECO:0000256" key="4">
    <source>
        <dbReference type="ARBA" id="ARBA00022729"/>
    </source>
</evidence>
<dbReference type="Proteomes" id="UP000479293">
    <property type="component" value="Unassembled WGS sequence"/>
</dbReference>
<comment type="similarity">
    <text evidence="2">Belongs to the sulfatase family.</text>
</comment>
<keyword evidence="6" id="KW-0106">Calcium</keyword>
<name>A0A7C9BU26_9BACT</name>
<keyword evidence="5 8" id="KW-0378">Hydrolase</keyword>
<dbReference type="GO" id="GO:0005737">
    <property type="term" value="C:cytoplasm"/>
    <property type="evidence" value="ECO:0007669"/>
    <property type="project" value="TreeGrafter"/>
</dbReference>
<evidence type="ECO:0000256" key="6">
    <source>
        <dbReference type="ARBA" id="ARBA00022837"/>
    </source>
</evidence>
<comment type="cofactor">
    <cofactor evidence="1">
        <name>Ca(2+)</name>
        <dbReference type="ChEBI" id="CHEBI:29108"/>
    </cofactor>
</comment>
<dbReference type="PANTHER" id="PTHR45953:SF1">
    <property type="entry name" value="IDURONATE 2-SULFATASE"/>
    <property type="match status" value="1"/>
</dbReference>
<dbReference type="PROSITE" id="PS00149">
    <property type="entry name" value="SULFATASE_2"/>
    <property type="match status" value="1"/>
</dbReference>
<dbReference type="PROSITE" id="PS00523">
    <property type="entry name" value="SULFATASE_1"/>
    <property type="match status" value="1"/>
</dbReference>
<organism evidence="8 9">
    <name type="scientific">Salmonirosea aquatica</name>
    <dbReference type="NCBI Taxonomy" id="2654236"/>
    <lineage>
        <taxon>Bacteria</taxon>
        <taxon>Pseudomonadati</taxon>
        <taxon>Bacteroidota</taxon>
        <taxon>Cytophagia</taxon>
        <taxon>Cytophagales</taxon>
        <taxon>Spirosomataceae</taxon>
        <taxon>Salmonirosea</taxon>
    </lineage>
</organism>
<dbReference type="Gene3D" id="3.40.720.10">
    <property type="entry name" value="Alkaline Phosphatase, subunit A"/>
    <property type="match status" value="1"/>
</dbReference>
<dbReference type="InterPro" id="IPR024607">
    <property type="entry name" value="Sulfatase_CS"/>
</dbReference>
<dbReference type="CDD" id="cd16030">
    <property type="entry name" value="iduronate-2-sulfatase"/>
    <property type="match status" value="1"/>
</dbReference>
<protein>
    <submittedName>
        <fullName evidence="8">Sulfatase-like hydrolase/transferase</fullName>
    </submittedName>
</protein>
<dbReference type="SUPFAM" id="SSF53649">
    <property type="entry name" value="Alkaline phosphatase-like"/>
    <property type="match status" value="1"/>
</dbReference>
<comment type="caution">
    <text evidence="8">The sequence shown here is derived from an EMBL/GenBank/DDBJ whole genome shotgun (WGS) entry which is preliminary data.</text>
</comment>
<dbReference type="PANTHER" id="PTHR45953">
    <property type="entry name" value="IDURONATE 2-SULFATASE"/>
    <property type="match status" value="1"/>
</dbReference>
<gene>
    <name evidence="8" type="ORF">GBK04_22170</name>
</gene>
<accession>A0A7C9BU26</accession>
<evidence type="ECO:0000313" key="8">
    <source>
        <dbReference type="EMBL" id="MPR35979.1"/>
    </source>
</evidence>
<dbReference type="GO" id="GO:0004423">
    <property type="term" value="F:iduronate-2-sulfatase activity"/>
    <property type="evidence" value="ECO:0007669"/>
    <property type="project" value="InterPro"/>
</dbReference>
<keyword evidence="9" id="KW-1185">Reference proteome</keyword>
<keyword evidence="3" id="KW-0479">Metal-binding</keyword>